<evidence type="ECO:0000313" key="1">
    <source>
        <dbReference type="EMBL" id="SDB95940.1"/>
    </source>
</evidence>
<organism evidence="1 2">
    <name type="scientific">Shouchella lonarensis</name>
    <dbReference type="NCBI Taxonomy" id="1464122"/>
    <lineage>
        <taxon>Bacteria</taxon>
        <taxon>Bacillati</taxon>
        <taxon>Bacillota</taxon>
        <taxon>Bacilli</taxon>
        <taxon>Bacillales</taxon>
        <taxon>Bacillaceae</taxon>
        <taxon>Shouchella</taxon>
    </lineage>
</organism>
<sequence>MLKQEGVKFSPRPRDEIITPLIQKETRKVLEERDLWYQGDAWTEEAIRDLAKLQKSISFEQVVLAVQSFAPERVVQLMNVYALSVWDYDHRKDALEYAALFQQGEVLRRLLERYQGDPVFREWLPVYQLFLDHVVEKKSAPREIIQKARELIGIVQQPILKIRLELLELEECSKIGLVDRVLASEGLSKSHVADIDESFRKSVIISIMLLSKANALLFAQGEPEKAEGRYLAVTVNGATPDSMLVPCHHGLGLATLSKSTRGVVYQKDTCFEHFETAIFYAKRAGLTSYCEKLEKEYYPFARNIYGERIDVEGIALDEAAHQYIVRDEREKALHIINKLEKEKGCDAFLMFYKAKALKNKDLLRLALGQFEKENQAYMLPLVKRELATLNL</sequence>
<evidence type="ECO:0000313" key="2">
    <source>
        <dbReference type="Proteomes" id="UP000242662"/>
    </source>
</evidence>
<dbReference type="Proteomes" id="UP000242662">
    <property type="component" value="Unassembled WGS sequence"/>
</dbReference>
<dbReference type="NCBIfam" id="NF038310">
    <property type="entry name" value="lysogeny_AimR"/>
    <property type="match status" value="1"/>
</dbReference>
<dbReference type="Pfam" id="PF22871">
    <property type="entry name" value="AimR"/>
    <property type="match status" value="1"/>
</dbReference>
<accession>A0A1G6HNW4</accession>
<dbReference type="InterPro" id="IPR047705">
    <property type="entry name" value="AimR-like"/>
</dbReference>
<dbReference type="OrthoDB" id="2942564at2"/>
<reference evidence="2" key="1">
    <citation type="submission" date="2016-09" db="EMBL/GenBank/DDBJ databases">
        <authorList>
            <person name="Varghese N."/>
            <person name="Submissions S."/>
        </authorList>
    </citation>
    <scope>NUCLEOTIDE SEQUENCE [LARGE SCALE GENOMIC DNA]</scope>
    <source>
        <strain evidence="2">25nlg</strain>
    </source>
</reference>
<proteinExistence type="predicted"/>
<keyword evidence="2" id="KW-1185">Reference proteome</keyword>
<gene>
    <name evidence="1" type="ORF">SAMN05421737_104101</name>
</gene>
<name>A0A1G6HNW4_9BACI</name>
<dbReference type="EMBL" id="FMYM01000004">
    <property type="protein sequence ID" value="SDB95940.1"/>
    <property type="molecule type" value="Genomic_DNA"/>
</dbReference>
<dbReference type="STRING" id="1464122.SAMN05421737_104101"/>
<dbReference type="AlphaFoldDB" id="A0A1G6HNW4"/>
<protein>
    <submittedName>
        <fullName evidence="1">Uncharacterized protein</fullName>
    </submittedName>
</protein>
<dbReference type="RefSeq" id="WP_090775227.1">
    <property type="nucleotide sequence ID" value="NZ_FMYM01000004.1"/>
</dbReference>